<comment type="similarity">
    <text evidence="11">Belongs to the glycosyltransferase 51 family.</text>
</comment>
<evidence type="ECO:0000256" key="10">
    <source>
        <dbReference type="ARBA" id="ARBA00023316"/>
    </source>
</evidence>
<evidence type="ECO:0000256" key="5">
    <source>
        <dbReference type="ARBA" id="ARBA00022692"/>
    </source>
</evidence>
<dbReference type="InterPro" id="IPR011812">
    <property type="entry name" value="Pep_trsgly"/>
</dbReference>
<evidence type="ECO:0000256" key="9">
    <source>
        <dbReference type="ARBA" id="ARBA00023136"/>
    </source>
</evidence>
<keyword evidence="8 11" id="KW-1133">Transmembrane helix</keyword>
<protein>
    <recommendedName>
        <fullName evidence="11">Biosynthetic peptidoglycan transglycosylase</fullName>
        <ecNumber evidence="11">2.4.99.28</ecNumber>
    </recommendedName>
    <alternativeName>
        <fullName evidence="11">Glycan polymerase</fullName>
    </alternativeName>
    <alternativeName>
        <fullName evidence="11">Peptidoglycan glycosyltransferase MtgA</fullName>
        <shortName evidence="11">PGT</shortName>
    </alternativeName>
</protein>
<evidence type="ECO:0000256" key="2">
    <source>
        <dbReference type="ARBA" id="ARBA00022519"/>
    </source>
</evidence>
<keyword evidence="4 11" id="KW-0808">Transferase</keyword>
<keyword evidence="5 11" id="KW-0812">Transmembrane</keyword>
<dbReference type="GO" id="GO:0008955">
    <property type="term" value="F:peptidoglycan glycosyltransferase activity"/>
    <property type="evidence" value="ECO:0007669"/>
    <property type="project" value="UniProtKB-UniRule"/>
</dbReference>
<dbReference type="Proteomes" id="UP000541421">
    <property type="component" value="Unassembled WGS sequence"/>
</dbReference>
<keyword evidence="10 11" id="KW-0961">Cell wall biogenesis/degradation</keyword>
<keyword evidence="1 11" id="KW-1003">Cell membrane</keyword>
<comment type="caution">
    <text evidence="13">The sequence shown here is derived from an EMBL/GenBank/DDBJ whole genome shotgun (WGS) entry which is preliminary data.</text>
</comment>
<dbReference type="UniPathway" id="UPA00219"/>
<dbReference type="SUPFAM" id="SSF53955">
    <property type="entry name" value="Lysozyme-like"/>
    <property type="match status" value="1"/>
</dbReference>
<evidence type="ECO:0000256" key="7">
    <source>
        <dbReference type="ARBA" id="ARBA00022984"/>
    </source>
</evidence>
<feature type="domain" description="Glycosyl transferase family 51" evidence="12">
    <location>
        <begin position="66"/>
        <end position="234"/>
    </location>
</feature>
<gene>
    <name evidence="11 13" type="primary">mtgA</name>
    <name evidence="13" type="ORF">HKX40_07395</name>
</gene>
<accession>A0A7Y4LAI7</accession>
<evidence type="ECO:0000256" key="3">
    <source>
        <dbReference type="ARBA" id="ARBA00022676"/>
    </source>
</evidence>
<keyword evidence="3 11" id="KW-0328">Glycosyltransferase</keyword>
<keyword evidence="14" id="KW-1185">Reference proteome</keyword>
<evidence type="ECO:0000256" key="6">
    <source>
        <dbReference type="ARBA" id="ARBA00022960"/>
    </source>
</evidence>
<dbReference type="PANTHER" id="PTHR30400">
    <property type="entry name" value="MONOFUNCTIONAL BIOSYNTHETIC PEPTIDOGLYCAN TRANSGLYCOSYLASE"/>
    <property type="match status" value="1"/>
</dbReference>
<keyword evidence="2 11" id="KW-0997">Cell inner membrane</keyword>
<evidence type="ECO:0000256" key="4">
    <source>
        <dbReference type="ARBA" id="ARBA00022679"/>
    </source>
</evidence>
<dbReference type="HAMAP" id="MF_00766">
    <property type="entry name" value="PGT_MtgA"/>
    <property type="match status" value="1"/>
</dbReference>
<reference evidence="13 14" key="1">
    <citation type="submission" date="2020-05" db="EMBL/GenBank/DDBJ databases">
        <authorList>
            <person name="Niu N."/>
        </authorList>
    </citation>
    <scope>NUCLEOTIDE SEQUENCE [LARGE SCALE GENOMIC DNA]</scope>
    <source>
        <strain evidence="13 14">LMG10982</strain>
    </source>
</reference>
<evidence type="ECO:0000313" key="13">
    <source>
        <dbReference type="EMBL" id="NOL49959.1"/>
    </source>
</evidence>
<dbReference type="GO" id="GO:0016763">
    <property type="term" value="F:pentosyltransferase activity"/>
    <property type="evidence" value="ECO:0007669"/>
    <property type="project" value="InterPro"/>
</dbReference>
<dbReference type="InterPro" id="IPR036950">
    <property type="entry name" value="PBP_transglycosylase"/>
</dbReference>
<dbReference type="GO" id="GO:0005886">
    <property type="term" value="C:plasma membrane"/>
    <property type="evidence" value="ECO:0007669"/>
    <property type="project" value="UniProtKB-SubCell"/>
</dbReference>
<dbReference type="Gene3D" id="1.10.3810.10">
    <property type="entry name" value="Biosynthetic peptidoglycan transglycosylase-like"/>
    <property type="match status" value="1"/>
</dbReference>
<dbReference type="NCBIfam" id="TIGR02070">
    <property type="entry name" value="mono_pep_trsgly"/>
    <property type="match status" value="1"/>
</dbReference>
<comment type="subcellular location">
    <subcellularLocation>
        <location evidence="11">Cell inner membrane</location>
        <topology evidence="11">Single-pass membrane protein</topology>
    </subcellularLocation>
</comment>
<dbReference type="EMBL" id="JABGBO010000007">
    <property type="protein sequence ID" value="NOL49959.1"/>
    <property type="molecule type" value="Genomic_DNA"/>
</dbReference>
<dbReference type="GO" id="GO:0009252">
    <property type="term" value="P:peptidoglycan biosynthetic process"/>
    <property type="evidence" value="ECO:0007669"/>
    <property type="project" value="UniProtKB-UniRule"/>
</dbReference>
<evidence type="ECO:0000256" key="11">
    <source>
        <dbReference type="HAMAP-Rule" id="MF_00766"/>
    </source>
</evidence>
<dbReference type="GO" id="GO:0009274">
    <property type="term" value="C:peptidoglycan-based cell wall"/>
    <property type="evidence" value="ECO:0007669"/>
    <property type="project" value="InterPro"/>
</dbReference>
<dbReference type="Pfam" id="PF00912">
    <property type="entry name" value="Transgly"/>
    <property type="match status" value="1"/>
</dbReference>
<dbReference type="InterPro" id="IPR023346">
    <property type="entry name" value="Lysozyme-like_dom_sf"/>
</dbReference>
<evidence type="ECO:0000256" key="1">
    <source>
        <dbReference type="ARBA" id="ARBA00022475"/>
    </source>
</evidence>
<keyword evidence="6 11" id="KW-0133">Cell shape</keyword>
<evidence type="ECO:0000313" key="14">
    <source>
        <dbReference type="Proteomes" id="UP000541421"/>
    </source>
</evidence>
<dbReference type="AlphaFoldDB" id="A0A7Y4LAI7"/>
<comment type="function">
    <text evidence="11">Peptidoglycan polymerase that catalyzes glycan chain elongation from lipid-linked precursors.</text>
</comment>
<feature type="transmembrane region" description="Helical" evidence="11">
    <location>
        <begin position="17"/>
        <end position="45"/>
    </location>
</feature>
<evidence type="ECO:0000259" key="12">
    <source>
        <dbReference type="Pfam" id="PF00912"/>
    </source>
</evidence>
<comment type="pathway">
    <text evidence="11">Cell wall biogenesis; peptidoglycan biosynthesis.</text>
</comment>
<organism evidence="13 14">
    <name type="scientific">Pelistega europaea</name>
    <dbReference type="NCBI Taxonomy" id="106147"/>
    <lineage>
        <taxon>Bacteria</taxon>
        <taxon>Pseudomonadati</taxon>
        <taxon>Pseudomonadota</taxon>
        <taxon>Betaproteobacteria</taxon>
        <taxon>Burkholderiales</taxon>
        <taxon>Alcaligenaceae</taxon>
        <taxon>Pelistega</taxon>
    </lineage>
</organism>
<evidence type="ECO:0000256" key="8">
    <source>
        <dbReference type="ARBA" id="ARBA00022989"/>
    </source>
</evidence>
<dbReference type="GO" id="GO:0008360">
    <property type="term" value="P:regulation of cell shape"/>
    <property type="evidence" value="ECO:0007669"/>
    <property type="project" value="UniProtKB-KW"/>
</dbReference>
<keyword evidence="9 11" id="KW-0472">Membrane</keyword>
<comment type="catalytic activity">
    <reaction evidence="11">
        <text>[GlcNAc-(1-&gt;4)-Mur2Ac(oyl-L-Ala-gamma-D-Glu-L-Lys-D-Ala-D-Ala)](n)-di-trans,octa-cis-undecaprenyl diphosphate + beta-D-GlcNAc-(1-&gt;4)-Mur2Ac(oyl-L-Ala-gamma-D-Glu-L-Lys-D-Ala-D-Ala)-di-trans,octa-cis-undecaprenyl diphosphate = [GlcNAc-(1-&gt;4)-Mur2Ac(oyl-L-Ala-gamma-D-Glu-L-Lys-D-Ala-D-Ala)](n+1)-di-trans,octa-cis-undecaprenyl diphosphate + di-trans,octa-cis-undecaprenyl diphosphate + H(+)</text>
        <dbReference type="Rhea" id="RHEA:23708"/>
        <dbReference type="Rhea" id="RHEA-COMP:9602"/>
        <dbReference type="Rhea" id="RHEA-COMP:9603"/>
        <dbReference type="ChEBI" id="CHEBI:15378"/>
        <dbReference type="ChEBI" id="CHEBI:58405"/>
        <dbReference type="ChEBI" id="CHEBI:60033"/>
        <dbReference type="ChEBI" id="CHEBI:78435"/>
        <dbReference type="EC" id="2.4.99.28"/>
    </reaction>
</comment>
<dbReference type="PANTHER" id="PTHR30400:SF0">
    <property type="entry name" value="BIOSYNTHETIC PEPTIDOGLYCAN TRANSGLYCOSYLASE"/>
    <property type="match status" value="1"/>
</dbReference>
<keyword evidence="7 11" id="KW-0573">Peptidoglycan synthesis</keyword>
<proteinExistence type="inferred from homology"/>
<dbReference type="GO" id="GO:0071555">
    <property type="term" value="P:cell wall organization"/>
    <property type="evidence" value="ECO:0007669"/>
    <property type="project" value="UniProtKB-KW"/>
</dbReference>
<name>A0A7Y4LAI7_9BURK</name>
<dbReference type="RefSeq" id="WP_171588943.1">
    <property type="nucleotide sequence ID" value="NZ_JABGBO010000007.1"/>
</dbReference>
<dbReference type="InterPro" id="IPR001264">
    <property type="entry name" value="Glyco_trans_51"/>
</dbReference>
<dbReference type="EC" id="2.4.99.28" evidence="11"/>
<sequence length="241" mass="27778">MTDIAQAIIDRPFRTCLWYSCIGLVAILFAYQIFLFSNVVLYALVNPSSTAFMRYQSSQLKDKEILFQWVDYAKMSNSIKRAVIASEDSGFTEHFGVEWGYIKKAFQYNLRQSENQNPRIRGGSTLTQQLAKNLFLSPSRSYLRKAQELIITYMLETILSKKRILELYLNTSQFGESVFGIGAASQFYFKKPAQMLSNAEAARLAVLLPNPDDYGRRFRSAYLNRRTSIILRRMPLVEIPK</sequence>